<feature type="compositionally biased region" description="Polar residues" evidence="1">
    <location>
        <begin position="452"/>
        <end position="468"/>
    </location>
</feature>
<feature type="region of interest" description="Disordered" evidence="1">
    <location>
        <begin position="421"/>
        <end position="573"/>
    </location>
</feature>
<organism evidence="2 3">
    <name type="scientific">Terfezia boudieri ATCC MYA-4762</name>
    <dbReference type="NCBI Taxonomy" id="1051890"/>
    <lineage>
        <taxon>Eukaryota</taxon>
        <taxon>Fungi</taxon>
        <taxon>Dikarya</taxon>
        <taxon>Ascomycota</taxon>
        <taxon>Pezizomycotina</taxon>
        <taxon>Pezizomycetes</taxon>
        <taxon>Pezizales</taxon>
        <taxon>Pezizaceae</taxon>
        <taxon>Terfezia</taxon>
    </lineage>
</organism>
<name>A0A3N4LAV9_9PEZI</name>
<dbReference type="Proteomes" id="UP000267821">
    <property type="component" value="Unassembled WGS sequence"/>
</dbReference>
<feature type="compositionally biased region" description="Basic and acidic residues" evidence="1">
    <location>
        <begin position="388"/>
        <end position="400"/>
    </location>
</feature>
<dbReference type="InParanoid" id="A0A3N4LAV9"/>
<feature type="compositionally biased region" description="Basic and acidic residues" evidence="1">
    <location>
        <begin position="469"/>
        <end position="481"/>
    </location>
</feature>
<feature type="compositionally biased region" description="Basic and acidic residues" evidence="1">
    <location>
        <begin position="512"/>
        <end position="524"/>
    </location>
</feature>
<gene>
    <name evidence="2" type="ORF">L211DRAFT_852905</name>
</gene>
<dbReference type="AlphaFoldDB" id="A0A3N4LAV9"/>
<sequence length="845" mass="93992">MGKAGSLFFPIKEGWDTNKVAAIIDGKAYRTLGSYSIWGATEGRKDMREHVDAISRGLLLLDSANNNLPTTIQDVEPMQLDTFIMSGQAALVALVPENQQMNDTINVRPHTTCKVSYCSKPLQPTTPEEPMQPTTPEEDTFMLFRGERESAPSPEPDSSNLQVLGTRHTENRHGDTDEPDPNLYTQKLLDLKREPQNPDLEAVLNQEITQPTIEDRILEVRHIMEEDRELREQEIAGVLQIMDQGQNETRENIKIIMGALNENKESFQAQTNVMKEAFTLLNRQMANQLKLLSKCIGEQMAELAQEIRAAIIPPPPSPLPPPPPLSESFFTLPTGEIRHMIVGTAEEAAETLARAISEKPCRDSYVEGNSPICNLGASGAPPNIPSKEAIKPDTKPKDPDTYMTNNAEAETEAMIQKADANPLLDKDNARNGRQTTPPHTRNRAQDTVEAEVTSQHKTSKSGSVQLNQHENRPEDKPKTAEAKVTVTTQTSAQKGVIRDIGAYRGRNSNRKPTKDTVGKEREDAAANSNRKPSTIINNATHPGTGANATPIGPSRGTTPPKESTPLAHGKPERIQRTCLGEGYWEQGPKNTADIENTADVENTSRPTSVQVLLTGCPTIPTRGDSWKRSFLAGFNAKRERLAPEMPICVTHVSFAFSYPSERVVTIHHPTDTKHEEIIRAVARVRREMYNNYIQHPNESLVSILQETTELVAPGLQGTRGEKAWDRAESICRDLKLTKAARPPKWLVKGKGDGYEGKKCSLRFSVTTASLRAIRSPLPIVYNKNKIYLYQRRGDKAFYVDELKYMAVEPCPSHSPKPVRTWGACTYCHRLNHTEDTCWSKKNAQL</sequence>
<protein>
    <submittedName>
        <fullName evidence="2">Uncharacterized protein</fullName>
    </submittedName>
</protein>
<accession>A0A3N4LAV9</accession>
<reference evidence="2 3" key="1">
    <citation type="journal article" date="2018" name="Nat. Ecol. Evol.">
        <title>Pezizomycetes genomes reveal the molecular basis of ectomycorrhizal truffle lifestyle.</title>
        <authorList>
            <person name="Murat C."/>
            <person name="Payen T."/>
            <person name="Noel B."/>
            <person name="Kuo A."/>
            <person name="Morin E."/>
            <person name="Chen J."/>
            <person name="Kohler A."/>
            <person name="Krizsan K."/>
            <person name="Balestrini R."/>
            <person name="Da Silva C."/>
            <person name="Montanini B."/>
            <person name="Hainaut M."/>
            <person name="Levati E."/>
            <person name="Barry K.W."/>
            <person name="Belfiori B."/>
            <person name="Cichocki N."/>
            <person name="Clum A."/>
            <person name="Dockter R.B."/>
            <person name="Fauchery L."/>
            <person name="Guy J."/>
            <person name="Iotti M."/>
            <person name="Le Tacon F."/>
            <person name="Lindquist E.A."/>
            <person name="Lipzen A."/>
            <person name="Malagnac F."/>
            <person name="Mello A."/>
            <person name="Molinier V."/>
            <person name="Miyauchi S."/>
            <person name="Poulain J."/>
            <person name="Riccioni C."/>
            <person name="Rubini A."/>
            <person name="Sitrit Y."/>
            <person name="Splivallo R."/>
            <person name="Traeger S."/>
            <person name="Wang M."/>
            <person name="Zifcakova L."/>
            <person name="Wipf D."/>
            <person name="Zambonelli A."/>
            <person name="Paolocci F."/>
            <person name="Nowrousian M."/>
            <person name="Ottonello S."/>
            <person name="Baldrian P."/>
            <person name="Spatafora J.W."/>
            <person name="Henrissat B."/>
            <person name="Nagy L.G."/>
            <person name="Aury J.M."/>
            <person name="Wincker P."/>
            <person name="Grigoriev I.V."/>
            <person name="Bonfante P."/>
            <person name="Martin F.M."/>
        </authorList>
    </citation>
    <scope>NUCLEOTIDE SEQUENCE [LARGE SCALE GENOMIC DNA]</scope>
    <source>
        <strain evidence="2 3">ATCC MYA-4762</strain>
    </source>
</reference>
<evidence type="ECO:0000313" key="3">
    <source>
        <dbReference type="Proteomes" id="UP000267821"/>
    </source>
</evidence>
<feature type="compositionally biased region" description="Polar residues" evidence="1">
    <location>
        <begin position="526"/>
        <end position="541"/>
    </location>
</feature>
<evidence type="ECO:0000256" key="1">
    <source>
        <dbReference type="SAM" id="MobiDB-lite"/>
    </source>
</evidence>
<keyword evidence="3" id="KW-1185">Reference proteome</keyword>
<dbReference type="EMBL" id="ML121583">
    <property type="protein sequence ID" value="RPB19796.1"/>
    <property type="molecule type" value="Genomic_DNA"/>
</dbReference>
<feature type="region of interest" description="Disordered" evidence="1">
    <location>
        <begin position="375"/>
        <end position="403"/>
    </location>
</feature>
<evidence type="ECO:0000313" key="2">
    <source>
        <dbReference type="EMBL" id="RPB19796.1"/>
    </source>
</evidence>
<proteinExistence type="predicted"/>